<dbReference type="RefSeq" id="WP_185789120.1">
    <property type="nucleotide sequence ID" value="NZ_JACLCP010000002.1"/>
</dbReference>
<evidence type="ECO:0000256" key="3">
    <source>
        <dbReference type="SAM" id="SignalP"/>
    </source>
</evidence>
<gene>
    <name evidence="5" type="ORF">H7F21_09975</name>
</gene>
<keyword evidence="6" id="KW-1185">Reference proteome</keyword>
<dbReference type="Gene3D" id="2.60.40.10">
    <property type="entry name" value="Immunoglobulins"/>
    <property type="match status" value="1"/>
</dbReference>
<dbReference type="PROSITE" id="PS50825">
    <property type="entry name" value="HYR"/>
    <property type="match status" value="2"/>
</dbReference>
<evidence type="ECO:0000256" key="1">
    <source>
        <dbReference type="ARBA" id="ARBA00022729"/>
    </source>
</evidence>
<dbReference type="EMBL" id="JACLCP010000002">
    <property type="protein sequence ID" value="MBC2845419.1"/>
    <property type="molecule type" value="Genomic_DNA"/>
</dbReference>
<dbReference type="PANTHER" id="PTHR24273:SF32">
    <property type="entry name" value="HYALIN"/>
    <property type="match status" value="1"/>
</dbReference>
<dbReference type="PANTHER" id="PTHR24273">
    <property type="entry name" value="FI04643P-RELATED"/>
    <property type="match status" value="1"/>
</dbReference>
<name>A0A842ITD5_9FLAO</name>
<evidence type="ECO:0000259" key="4">
    <source>
        <dbReference type="PROSITE" id="PS50825"/>
    </source>
</evidence>
<dbReference type="InterPro" id="IPR032675">
    <property type="entry name" value="LRR_dom_sf"/>
</dbReference>
<dbReference type="Pfam" id="PF19078">
    <property type="entry name" value="Big_12"/>
    <property type="match status" value="1"/>
</dbReference>
<evidence type="ECO:0000313" key="5">
    <source>
        <dbReference type="EMBL" id="MBC2845419.1"/>
    </source>
</evidence>
<dbReference type="Pfam" id="PF02494">
    <property type="entry name" value="HYR"/>
    <property type="match status" value="2"/>
</dbReference>
<evidence type="ECO:0000313" key="6">
    <source>
        <dbReference type="Proteomes" id="UP000533900"/>
    </source>
</evidence>
<dbReference type="InterPro" id="IPR044048">
    <property type="entry name" value="Big_12"/>
</dbReference>
<dbReference type="SUPFAM" id="SSF52058">
    <property type="entry name" value="L domain-like"/>
    <property type="match status" value="1"/>
</dbReference>
<dbReference type="InterPro" id="IPR026444">
    <property type="entry name" value="Secre_tail"/>
</dbReference>
<proteinExistence type="predicted"/>
<protein>
    <submittedName>
        <fullName evidence="5">HYR domain-containing protein</fullName>
    </submittedName>
</protein>
<feature type="chain" id="PRO_5032749056" evidence="3">
    <location>
        <begin position="19"/>
        <end position="875"/>
    </location>
</feature>
<reference evidence="5" key="1">
    <citation type="submission" date="2020-08" db="EMBL/GenBank/DDBJ databases">
        <title>Winogradskyella ouciana sp. nov., isolated from the hadal seawater of the Mariana Trench.</title>
        <authorList>
            <person name="He X."/>
        </authorList>
    </citation>
    <scope>NUCLEOTIDE SEQUENCE [LARGE SCALE GENOMIC DNA]</scope>
    <source>
        <strain evidence="5">KCTC 52348</strain>
    </source>
</reference>
<dbReference type="NCBIfam" id="TIGR04183">
    <property type="entry name" value="Por_Secre_tail"/>
    <property type="match status" value="1"/>
</dbReference>
<evidence type="ECO:0000256" key="2">
    <source>
        <dbReference type="ARBA" id="ARBA00022737"/>
    </source>
</evidence>
<feature type="domain" description="HYR" evidence="4">
    <location>
        <begin position="709"/>
        <end position="793"/>
    </location>
</feature>
<dbReference type="AlphaFoldDB" id="A0A842ITD5"/>
<comment type="caution">
    <text evidence="5">The sequence shown here is derived from an EMBL/GenBank/DDBJ whole genome shotgun (WGS) entry which is preliminary data.</text>
</comment>
<sequence length="875" mass="93054">MKKILLFMIVCCTINVNAQNISFSDPDFKAALISNGIDTNNDGEISQTEALAVNGFNFFNNSAINDLGGIEFFTNIESIGCVNCGINVSPDLSDLTGLLNLYLGDNNLTSIDVSFNTDLLEFSMPNNGLTSIDLTNNTELTLINISGNSITAMDTSNQNDLLSLIADNNALTSLDISNCTDLEVLTVNDNNLTAIDITNNVDLISFVAFNNSIIEIDARNNAALINFNATNNSGLEYINIANGTNASLTTFTVTNNTDLTCIKVDDPAAANTYSGWTKDSSATYALTCGPELTISAPTSTDSNGVTATFTFSEPVTGFDISDINISNGTASDFAAGLTAAEYTAVITPNFVCGQSVTIMVPEAGAQNIDGRDSEPSQLSITTIDDIPPTLTCPANTTVECGDSTDPTVTGTATAFDNCEPVCQPITYPLANNNGTTEITYCGFFPCSGPQPDWGDVTIMQDTDNLTISIQMNQSVGAQWYLENVRYYLAPDTSFNTAANIPIEDSNWTSVAPPSIPASYTITIPLVDVPSDSCYALGIIVGAVQKNFLGNPDAASRRDLYAFSPTSTNQSVFLPDYCAIPCGTSNTVITSSDNFLDTCGNTSIITRTWTATDTNGNISTCDQIINVVDTTGPTITCPTNIVVNNDANSCGAVVNYSATATDSCGGIFSLTYDIASGNIFPIGTTTVNVTATDVCDNQSTCSFTVTVNDIEAPVMSCPANQTVSVNQGSTYTVPDYLDGSFVSPSDNCPLTSLTLAQTPAPNTQLSAGTYTITLSATDSGNNSDSCTFDLVVNEVLSIDEFDVNNYKIYPNPVLKYFKIDGNLPIENVKIFDLNGKLVKHFLKDISNYIVDDLHSGLYFVKITTNRGIATKKLIKH</sequence>
<dbReference type="Pfam" id="PF18962">
    <property type="entry name" value="Por_Secre_tail"/>
    <property type="match status" value="1"/>
</dbReference>
<feature type="signal peptide" evidence="3">
    <location>
        <begin position="1"/>
        <end position="18"/>
    </location>
</feature>
<dbReference type="InterPro" id="IPR003410">
    <property type="entry name" value="HYR_dom"/>
</dbReference>
<dbReference type="Proteomes" id="UP000533900">
    <property type="component" value="Unassembled WGS sequence"/>
</dbReference>
<accession>A0A842ITD5</accession>
<dbReference type="InterPro" id="IPR013783">
    <property type="entry name" value="Ig-like_fold"/>
</dbReference>
<feature type="domain" description="HYR" evidence="4">
    <location>
        <begin position="627"/>
        <end position="708"/>
    </location>
</feature>
<organism evidence="5 6">
    <name type="scientific">Winogradskyella flava</name>
    <dbReference type="NCBI Taxonomy" id="1884876"/>
    <lineage>
        <taxon>Bacteria</taxon>
        <taxon>Pseudomonadati</taxon>
        <taxon>Bacteroidota</taxon>
        <taxon>Flavobacteriia</taxon>
        <taxon>Flavobacteriales</taxon>
        <taxon>Flavobacteriaceae</taxon>
        <taxon>Winogradskyella</taxon>
    </lineage>
</organism>
<keyword evidence="1 3" id="KW-0732">Signal</keyword>
<keyword evidence="2" id="KW-0677">Repeat</keyword>
<dbReference type="Gene3D" id="3.80.10.10">
    <property type="entry name" value="Ribonuclease Inhibitor"/>
    <property type="match status" value="1"/>
</dbReference>